<dbReference type="EMBL" id="CM056741">
    <property type="protein sequence ID" value="KAJ8685549.1"/>
    <property type="molecule type" value="Genomic_DNA"/>
</dbReference>
<sequence length="126" mass="14581">MKLWWISKTTTNRVIMVMDEPSITTTVEVLRRFRNLTEFSIIPEPHSRIVEIHATYKCLKARKAFERFLEITGESSYTWESRIIPIPKGNAHQLTINENLTLQQHEQSSDDEIDVGSAEDLVPPTI</sequence>
<evidence type="ECO:0000313" key="2">
    <source>
        <dbReference type="Proteomes" id="UP001239111"/>
    </source>
</evidence>
<organism evidence="1 2">
    <name type="scientific">Eretmocerus hayati</name>
    <dbReference type="NCBI Taxonomy" id="131215"/>
    <lineage>
        <taxon>Eukaryota</taxon>
        <taxon>Metazoa</taxon>
        <taxon>Ecdysozoa</taxon>
        <taxon>Arthropoda</taxon>
        <taxon>Hexapoda</taxon>
        <taxon>Insecta</taxon>
        <taxon>Pterygota</taxon>
        <taxon>Neoptera</taxon>
        <taxon>Endopterygota</taxon>
        <taxon>Hymenoptera</taxon>
        <taxon>Apocrita</taxon>
        <taxon>Proctotrupomorpha</taxon>
        <taxon>Chalcidoidea</taxon>
        <taxon>Aphelinidae</taxon>
        <taxon>Aphelininae</taxon>
        <taxon>Eretmocerus</taxon>
    </lineage>
</organism>
<name>A0ACC2PSI2_9HYME</name>
<keyword evidence="2" id="KW-1185">Reference proteome</keyword>
<accession>A0ACC2PSI2</accession>
<gene>
    <name evidence="1" type="ORF">QAD02_021342</name>
</gene>
<dbReference type="Proteomes" id="UP001239111">
    <property type="component" value="Chromosome 1"/>
</dbReference>
<reference evidence="1" key="1">
    <citation type="submission" date="2023-04" db="EMBL/GenBank/DDBJ databases">
        <title>A chromosome-level genome assembly of the parasitoid wasp Eretmocerus hayati.</title>
        <authorList>
            <person name="Zhong Y."/>
            <person name="Liu S."/>
            <person name="Liu Y."/>
        </authorList>
    </citation>
    <scope>NUCLEOTIDE SEQUENCE</scope>
    <source>
        <strain evidence="1">ZJU_SS_LIU_2023</strain>
    </source>
</reference>
<comment type="caution">
    <text evidence="1">The sequence shown here is derived from an EMBL/GenBank/DDBJ whole genome shotgun (WGS) entry which is preliminary data.</text>
</comment>
<protein>
    <submittedName>
        <fullName evidence="1">Uncharacterized protein</fullName>
    </submittedName>
</protein>
<proteinExistence type="predicted"/>
<evidence type="ECO:0000313" key="1">
    <source>
        <dbReference type="EMBL" id="KAJ8685549.1"/>
    </source>
</evidence>